<dbReference type="PANTHER" id="PTHR36153:SF1">
    <property type="entry name" value="TYPE VI SECRETION SYSTEM COMPONENT TSSM1"/>
    <property type="match status" value="1"/>
</dbReference>
<dbReference type="AlphaFoldDB" id="A0A1G7G5E9"/>
<dbReference type="InterPro" id="IPR010623">
    <property type="entry name" value="IcmF_C"/>
</dbReference>
<keyword evidence="2" id="KW-0472">Membrane</keyword>
<evidence type="ECO:0000256" key="2">
    <source>
        <dbReference type="SAM" id="Phobius"/>
    </source>
</evidence>
<dbReference type="InterPro" id="IPR048677">
    <property type="entry name" value="TssM1_hel"/>
</dbReference>
<organism evidence="7 8">
    <name type="scientific">Rhodospira trueperi</name>
    <dbReference type="NCBI Taxonomy" id="69960"/>
    <lineage>
        <taxon>Bacteria</taxon>
        <taxon>Pseudomonadati</taxon>
        <taxon>Pseudomonadota</taxon>
        <taxon>Alphaproteobacteria</taxon>
        <taxon>Rhodospirillales</taxon>
        <taxon>Rhodospirillaceae</taxon>
        <taxon>Rhodospira</taxon>
    </lineage>
</organism>
<keyword evidence="2" id="KW-1133">Transmembrane helix</keyword>
<gene>
    <name evidence="7" type="ORF">SAMN05421720_11393</name>
</gene>
<dbReference type="NCBIfam" id="TIGR03348">
    <property type="entry name" value="VI_IcmF"/>
    <property type="match status" value="1"/>
</dbReference>
<feature type="domain" description="Type VI secretion system component TssM1 helical" evidence="6">
    <location>
        <begin position="1007"/>
        <end position="1107"/>
    </location>
</feature>
<dbReference type="OrthoDB" id="9758229at2"/>
<name>A0A1G7G5E9_9PROT</name>
<dbReference type="Pfam" id="PF06761">
    <property type="entry name" value="IcmF-related"/>
    <property type="match status" value="1"/>
</dbReference>
<dbReference type="InterPro" id="IPR027417">
    <property type="entry name" value="P-loop_NTPase"/>
</dbReference>
<evidence type="ECO:0000256" key="1">
    <source>
        <dbReference type="SAM" id="MobiDB-lite"/>
    </source>
</evidence>
<keyword evidence="8" id="KW-1185">Reference proteome</keyword>
<feature type="domain" description="Type VI secretion system IcmF C-terminal" evidence="3">
    <location>
        <begin position="1115"/>
        <end position="1219"/>
    </location>
</feature>
<dbReference type="Proteomes" id="UP000199412">
    <property type="component" value="Unassembled WGS sequence"/>
</dbReference>
<dbReference type="InterPro" id="IPR017731">
    <property type="entry name" value="TssM1-like"/>
</dbReference>
<dbReference type="STRING" id="69960.SAMN05421720_11393"/>
<feature type="region of interest" description="Disordered" evidence="1">
    <location>
        <begin position="819"/>
        <end position="844"/>
    </location>
</feature>
<keyword evidence="2" id="KW-0812">Transmembrane</keyword>
<dbReference type="InterPro" id="IPR025743">
    <property type="entry name" value="TssM1_N"/>
</dbReference>
<feature type="transmembrane region" description="Helical" evidence="2">
    <location>
        <begin position="44"/>
        <end position="67"/>
    </location>
</feature>
<feature type="domain" description="Type VI secretion system component TssM1 N-terminal" evidence="5">
    <location>
        <begin position="198"/>
        <end position="457"/>
    </location>
</feature>
<evidence type="ECO:0000313" key="7">
    <source>
        <dbReference type="EMBL" id="SDE83341.1"/>
    </source>
</evidence>
<evidence type="ECO:0000259" key="3">
    <source>
        <dbReference type="Pfam" id="PF06744"/>
    </source>
</evidence>
<feature type="transmembrane region" description="Helical" evidence="2">
    <location>
        <begin position="12"/>
        <end position="38"/>
    </location>
</feature>
<evidence type="ECO:0000313" key="8">
    <source>
        <dbReference type="Proteomes" id="UP000199412"/>
    </source>
</evidence>
<feature type="domain" description="IcmF-related" evidence="4">
    <location>
        <begin position="517"/>
        <end position="817"/>
    </location>
</feature>
<dbReference type="InterPro" id="IPR009612">
    <property type="entry name" value="IcmF-rel"/>
</dbReference>
<evidence type="ECO:0000259" key="4">
    <source>
        <dbReference type="Pfam" id="PF06761"/>
    </source>
</evidence>
<proteinExistence type="predicted"/>
<feature type="transmembrane region" description="Helical" evidence="2">
    <location>
        <begin position="449"/>
        <end position="471"/>
    </location>
</feature>
<dbReference type="Pfam" id="PF14331">
    <property type="entry name" value="IcmF-related_N"/>
    <property type="match status" value="1"/>
</dbReference>
<dbReference type="PANTHER" id="PTHR36153">
    <property type="entry name" value="INNER MEMBRANE PROTEIN-RELATED"/>
    <property type="match status" value="1"/>
</dbReference>
<dbReference type="InterPro" id="IPR053156">
    <property type="entry name" value="T6SS_TssM-like"/>
</dbReference>
<dbReference type="EMBL" id="FNAP01000013">
    <property type="protein sequence ID" value="SDE83341.1"/>
    <property type="molecule type" value="Genomic_DNA"/>
</dbReference>
<sequence>MSKILSILTRGWFLGLIGTLFLIVLIWFIGPLVAIGSVRPLEGVAARLLGALILLVIWAGFVVVGILRRRKRQAALTEGMAENAETGAAADAGPEVESLRKGLQSALGELQRMRRKDGKSGRAYLYELPWYMIIGPPGSGKTTALMNSGLGFPLGTEPGKAKVSGAGGTRNCDWWFTDEAVLLDTAGRYTTQDSDAGVDAAAWDGFLGILRKARPRQPVNGLIVAISLSDIMTVSEAERRTHALAIRKRISELYDRLGLRLPVYVMLTKADLVAGFMEFFADMRRDERAQVWGMTFPAETGKPGTGTDPLDLFPDELDLLMERLEQRRLNRLQQEDDYARAGLIAGFPLQVAALRDPVMQVLEEAFRAGRYEDPILLRGVYFTSGTQDGTPIDRVMAGLAGRFGVPPAKFGAFRGQGRSFFLTRLLREVLFREAGLVGRNRRAELRQKWTRIAALATSVLVLGGAVGLWTWSTLVNLDLMERVRAGVDTYRTQVQAVLGSDGDTVVVDSADLPPIIPPLATVRDLPTGYAHRDEPRPTGSGFGLYQGEKLAQQTQAAYAKALDGLLLPRLTYRLRDMLMEAQETETLYSLLKLYLMVGGRGPLDENLFRQWAILDARQRYPGQRNEAMRADLDAHVAALMNGVPTVMPLDGALVERTRETLKRQPLAERAYALIQNSREAKALPDWSILDAAGPSAQRVFARRSGADLDEGVDGFYTYTGFHTVFLPMLVDVSREVAGESWVLGQNEALQDEQIRRLERDLAALYMDDYVATWDALLGDIVLVPFNTAGDATEVLSLLSGANSPLRNLLTEVANQTRLARPEEQGTGGIADLSNLGGGSPGQQAEAVESAAGQARQVTQALGLGSGALSTVERLAGIFSDSGLAGGGGGGSAASGGGAQDQTLPGQFVNDRFRRLHDYVLAMDGGSPPLDGLIDQLDRAYSELRRVSDSGGNLAALTAGGGGGGGGAAVDTIRRLETEAGQVPAPLSGWLTQIASGGQTVAVSSTRETLSGGWSAEILPFCREAIQGRYPFASGAGNEVALADFARLFAPNGMIDSFFRQNLLPYVDMSSKPWRSRRHNGLDLGLSRATLAQFERAAAIRDAFFPTGGSQLSVSFEVTPVALDNSANSVILEIDGQTVGYAHGPISTQRLTWPGSTTRTRLSFQPDLPGSQSIQSFNGPWGFFRLLDQGHRLQGGTGDRFRAVFTSGARSATFEIRAGSVTNPFNLPELRSFRCPGDL</sequence>
<evidence type="ECO:0000259" key="6">
    <source>
        <dbReference type="Pfam" id="PF21070"/>
    </source>
</evidence>
<dbReference type="Pfam" id="PF06744">
    <property type="entry name" value="IcmF_C"/>
    <property type="match status" value="1"/>
</dbReference>
<evidence type="ECO:0000259" key="5">
    <source>
        <dbReference type="Pfam" id="PF14331"/>
    </source>
</evidence>
<dbReference type="Pfam" id="PF21070">
    <property type="entry name" value="IcmF_helical"/>
    <property type="match status" value="1"/>
</dbReference>
<reference evidence="7 8" key="1">
    <citation type="submission" date="2016-10" db="EMBL/GenBank/DDBJ databases">
        <authorList>
            <person name="de Groot N.N."/>
        </authorList>
    </citation>
    <scope>NUCLEOTIDE SEQUENCE [LARGE SCALE GENOMIC DNA]</scope>
    <source>
        <strain evidence="7 8">ATCC 700224</strain>
    </source>
</reference>
<protein>
    <submittedName>
        <fullName evidence="7">Type VI secretion system protein ImpL</fullName>
    </submittedName>
</protein>
<dbReference type="RefSeq" id="WP_092787580.1">
    <property type="nucleotide sequence ID" value="NZ_FNAP01000013.1"/>
</dbReference>
<dbReference type="SUPFAM" id="SSF52540">
    <property type="entry name" value="P-loop containing nucleoside triphosphate hydrolases"/>
    <property type="match status" value="1"/>
</dbReference>
<accession>A0A1G7G5E9</accession>